<dbReference type="SUPFAM" id="SSF57535">
    <property type="entry name" value="Complement control module/SCR domain"/>
    <property type="match status" value="2"/>
</dbReference>
<evidence type="ECO:0000256" key="3">
    <source>
        <dbReference type="ARBA" id="ARBA00023157"/>
    </source>
</evidence>
<comment type="caution">
    <text evidence="5">Lacks conserved residue(s) required for the propagation of feature annotation.</text>
</comment>
<evidence type="ECO:0000256" key="2">
    <source>
        <dbReference type="ARBA" id="ARBA00022737"/>
    </source>
</evidence>
<feature type="domain" description="Sushi" evidence="9">
    <location>
        <begin position="388"/>
        <end position="442"/>
    </location>
</feature>
<dbReference type="RefSeq" id="XP_003742800.2">
    <property type="nucleotide sequence ID" value="XM_003742752.2"/>
</dbReference>
<dbReference type="SUPFAM" id="SSF49785">
    <property type="entry name" value="Galactose-binding domain-like"/>
    <property type="match status" value="1"/>
</dbReference>
<dbReference type="InterPro" id="IPR035976">
    <property type="entry name" value="Sushi/SCR/CCP_sf"/>
</dbReference>
<dbReference type="PROSITE" id="PS50923">
    <property type="entry name" value="SUSHI"/>
    <property type="match status" value="3"/>
</dbReference>
<organism evidence="10 11">
    <name type="scientific">Galendromus occidentalis</name>
    <name type="common">western predatory mite</name>
    <dbReference type="NCBI Taxonomy" id="34638"/>
    <lineage>
        <taxon>Eukaryota</taxon>
        <taxon>Metazoa</taxon>
        <taxon>Ecdysozoa</taxon>
        <taxon>Arthropoda</taxon>
        <taxon>Chelicerata</taxon>
        <taxon>Arachnida</taxon>
        <taxon>Acari</taxon>
        <taxon>Parasitiformes</taxon>
        <taxon>Mesostigmata</taxon>
        <taxon>Gamasina</taxon>
        <taxon>Phytoseioidea</taxon>
        <taxon>Phytoseiidae</taxon>
        <taxon>Typhlodrominae</taxon>
        <taxon>Galendromus</taxon>
    </lineage>
</organism>
<evidence type="ECO:0000256" key="5">
    <source>
        <dbReference type="PROSITE-ProRule" id="PRU00302"/>
    </source>
</evidence>
<keyword evidence="10" id="KW-1185">Reference proteome</keyword>
<name>A0AAJ6VXN4_9ACAR</name>
<sequence>MSKIELLCVLSAISFTLVSSCGFPGSPAHAKLLTTDDRFMEGTVVTFECDPGYQLLGRSMLRCVNSEWDSPGLPFCVREIAFSKPSGMSSRSETAALAADDQVSTCAETSFRREHSWWVDLIETSSIHIVEVHYGSEMKNLTVDITVNDPKSNSSSRCVRRTDLVTHLTSAHYFICNQTAFGRNLSLSISAEEKFTLKLCEVRVYSQSVLSPQDACGIGNKGKIESLKGRCFEVTPSEASFVEANDFCASQGGMLWSGDQSEFVSWMMLVHNLDSVWYGDKEVIGKKSSAPTNCTAFTRDDQFAGGSLRDTNCTEVRFGICVRPPRTCGRPRLPRHLATWNDIGKAVTGRVVKGFTCEEGFHLSGPTDIPCLDSGEFRNQMQTTCRQSVCGEPPKVANAYPVLVPEARYYCLNDSFVLYGPPEMNCDPQKSQWATPHVLCVRLTLDTKPTIRSLRDRLLQGVKLYPTASRVGLVLFIIILVLLKILLAVAVINLVRYYRVEKPKLYRKHNSGIMLNSMHHELSRDSAPGPASTEENNNHLSPNANPELELSTGDAQVVTRSTGSSTPKAPRTPNMRLNESSIREGRTNHSF</sequence>
<feature type="disulfide bond" evidence="5">
    <location>
        <begin position="49"/>
        <end position="76"/>
    </location>
</feature>
<feature type="domain" description="Sushi" evidence="9">
    <location>
        <begin position="19"/>
        <end position="78"/>
    </location>
</feature>
<evidence type="ECO:0000256" key="7">
    <source>
        <dbReference type="SAM" id="Phobius"/>
    </source>
</evidence>
<dbReference type="CDD" id="cd00033">
    <property type="entry name" value="CCP"/>
    <property type="match status" value="2"/>
</dbReference>
<keyword evidence="1 5" id="KW-0768">Sushi</keyword>
<keyword evidence="3 5" id="KW-1015">Disulfide bond</keyword>
<accession>A0AAJ6VXN4</accession>
<gene>
    <name evidence="11" type="primary">LOC100905971</name>
</gene>
<dbReference type="SMART" id="SM00032">
    <property type="entry name" value="CCP"/>
    <property type="match status" value="3"/>
</dbReference>
<feature type="compositionally biased region" description="Polar residues" evidence="6">
    <location>
        <begin position="558"/>
        <end position="567"/>
    </location>
</feature>
<feature type="chain" id="PRO_5042588057" evidence="8">
    <location>
        <begin position="21"/>
        <end position="591"/>
    </location>
</feature>
<evidence type="ECO:0000256" key="6">
    <source>
        <dbReference type="SAM" id="MobiDB-lite"/>
    </source>
</evidence>
<proteinExistence type="predicted"/>
<evidence type="ECO:0000313" key="11">
    <source>
        <dbReference type="RefSeq" id="XP_003742800.2"/>
    </source>
</evidence>
<keyword evidence="7" id="KW-0472">Membrane</keyword>
<evidence type="ECO:0000256" key="8">
    <source>
        <dbReference type="SAM" id="SignalP"/>
    </source>
</evidence>
<dbReference type="InterPro" id="IPR008979">
    <property type="entry name" value="Galactose-bd-like_sf"/>
</dbReference>
<dbReference type="InterPro" id="IPR000436">
    <property type="entry name" value="Sushi_SCR_CCP_dom"/>
</dbReference>
<dbReference type="InterPro" id="IPR050350">
    <property type="entry name" value="Compl-Cell_Adhes-Reg"/>
</dbReference>
<dbReference type="Gene3D" id="2.60.120.260">
    <property type="entry name" value="Galactose-binding domain-like"/>
    <property type="match status" value="1"/>
</dbReference>
<reference evidence="11" key="1">
    <citation type="submission" date="2025-08" db="UniProtKB">
        <authorList>
            <consortium name="RefSeq"/>
        </authorList>
    </citation>
    <scope>IDENTIFICATION</scope>
</reference>
<dbReference type="GeneID" id="100905971"/>
<dbReference type="Pfam" id="PF00084">
    <property type="entry name" value="Sushi"/>
    <property type="match status" value="1"/>
</dbReference>
<dbReference type="AlphaFoldDB" id="A0AAJ6VXN4"/>
<feature type="compositionally biased region" description="Basic and acidic residues" evidence="6">
    <location>
        <begin position="581"/>
        <end position="591"/>
    </location>
</feature>
<dbReference type="Gene3D" id="2.10.70.10">
    <property type="entry name" value="Complement Module, domain 1"/>
    <property type="match status" value="2"/>
</dbReference>
<keyword evidence="8" id="KW-0732">Signal</keyword>
<dbReference type="SUPFAM" id="SSF56436">
    <property type="entry name" value="C-type lectin-like"/>
    <property type="match status" value="1"/>
</dbReference>
<keyword evidence="7" id="KW-1133">Transmembrane helix</keyword>
<dbReference type="InterPro" id="IPR016187">
    <property type="entry name" value="CTDL_fold"/>
</dbReference>
<keyword evidence="2" id="KW-0677">Repeat</keyword>
<evidence type="ECO:0000313" key="10">
    <source>
        <dbReference type="Proteomes" id="UP000694867"/>
    </source>
</evidence>
<dbReference type="PROSITE" id="PS51257">
    <property type="entry name" value="PROKAR_LIPOPROTEIN"/>
    <property type="match status" value="1"/>
</dbReference>
<evidence type="ECO:0000259" key="9">
    <source>
        <dbReference type="PROSITE" id="PS50923"/>
    </source>
</evidence>
<feature type="disulfide bond" evidence="5">
    <location>
        <begin position="328"/>
        <end position="371"/>
    </location>
</feature>
<dbReference type="Gene3D" id="2.20.28.230">
    <property type="match status" value="1"/>
</dbReference>
<feature type="compositionally biased region" description="Polar residues" evidence="6">
    <location>
        <begin position="533"/>
        <end position="544"/>
    </location>
</feature>
<feature type="transmembrane region" description="Helical" evidence="7">
    <location>
        <begin position="473"/>
        <end position="498"/>
    </location>
</feature>
<dbReference type="Proteomes" id="UP000694867">
    <property type="component" value="Unplaced"/>
</dbReference>
<feature type="domain" description="Sushi" evidence="9">
    <location>
        <begin position="326"/>
        <end position="387"/>
    </location>
</feature>
<keyword evidence="7" id="KW-0812">Transmembrane</keyword>
<feature type="signal peptide" evidence="8">
    <location>
        <begin position="1"/>
        <end position="20"/>
    </location>
</feature>
<dbReference type="KEGG" id="goe:100905971"/>
<evidence type="ECO:0000256" key="4">
    <source>
        <dbReference type="ARBA" id="ARBA00023180"/>
    </source>
</evidence>
<dbReference type="CDD" id="cd00037">
    <property type="entry name" value="CLECT"/>
    <property type="match status" value="1"/>
</dbReference>
<feature type="region of interest" description="Disordered" evidence="6">
    <location>
        <begin position="521"/>
        <end position="591"/>
    </location>
</feature>
<keyword evidence="4" id="KW-0325">Glycoprotein</keyword>
<protein>
    <submittedName>
        <fullName evidence="11">Sushi, von Willebrand factor type A, EGF and pentraxin domain-containing protein 1</fullName>
    </submittedName>
</protein>
<dbReference type="PANTHER" id="PTHR19325:SF574">
    <property type="entry name" value="SUSHI, VON WILLEBRAND FACTOR TYPE A, EGF AND PENTRAXIN DOMAIN-CONTAINING PROTEIN 1"/>
    <property type="match status" value="1"/>
</dbReference>
<evidence type="ECO:0000256" key="1">
    <source>
        <dbReference type="ARBA" id="ARBA00022659"/>
    </source>
</evidence>
<dbReference type="PANTHER" id="PTHR19325">
    <property type="entry name" value="COMPLEMENT COMPONENT-RELATED SUSHI DOMAIN-CONTAINING"/>
    <property type="match status" value="1"/>
</dbReference>